<sequence length="203" mass="23552">MFFAAMHAEMMVRAKLIIPNNVHQTLDNIRDHNWLFYSGLLSYLIVLMCDLVVSVGMHIYLKRFDEKLSWIVASMRVIYTMIFSYAIIQLFVGFQLALHPKFEKQVTCMKYFEEFEMIFNGALILFGVYLIFAAWLCKKSNLIYKWVCILLAIAGLAYCVDNILKLSYSKEYYVEHYQSVTLPLVAIPAIFGEVGLAISLLRQ</sequence>
<accession>D2VLW0</accession>
<feature type="transmembrane region" description="Helical" evidence="1">
    <location>
        <begin position="117"/>
        <end position="136"/>
    </location>
</feature>
<evidence type="ECO:0000313" key="3">
    <source>
        <dbReference type="Proteomes" id="UP000006671"/>
    </source>
</evidence>
<feature type="transmembrane region" description="Helical" evidence="1">
    <location>
        <begin position="77"/>
        <end position="97"/>
    </location>
</feature>
<keyword evidence="1" id="KW-1133">Transmembrane helix</keyword>
<dbReference type="InParanoid" id="D2VLW0"/>
<dbReference type="EMBL" id="GG738881">
    <property type="protein sequence ID" value="EFC42125.1"/>
    <property type="molecule type" value="Genomic_DNA"/>
</dbReference>
<feature type="transmembrane region" description="Helical" evidence="1">
    <location>
        <begin position="180"/>
        <end position="201"/>
    </location>
</feature>
<organism evidence="3">
    <name type="scientific">Naegleria gruberi</name>
    <name type="common">Amoeba</name>
    <dbReference type="NCBI Taxonomy" id="5762"/>
    <lineage>
        <taxon>Eukaryota</taxon>
        <taxon>Discoba</taxon>
        <taxon>Heterolobosea</taxon>
        <taxon>Tetramitia</taxon>
        <taxon>Eutetramitia</taxon>
        <taxon>Vahlkampfiidae</taxon>
        <taxon>Naegleria</taxon>
    </lineage>
</organism>
<dbReference type="Pfam" id="PF14329">
    <property type="entry name" value="DUF4386"/>
    <property type="match status" value="1"/>
</dbReference>
<keyword evidence="3" id="KW-1185">Reference proteome</keyword>
<evidence type="ECO:0000313" key="2">
    <source>
        <dbReference type="EMBL" id="EFC42125.1"/>
    </source>
</evidence>
<keyword evidence="1" id="KW-0472">Membrane</keyword>
<keyword evidence="1" id="KW-0812">Transmembrane</keyword>
<evidence type="ECO:0000256" key="1">
    <source>
        <dbReference type="SAM" id="Phobius"/>
    </source>
</evidence>
<dbReference type="OMA" id="ANYGISF"/>
<dbReference type="RefSeq" id="XP_002674869.1">
    <property type="nucleotide sequence ID" value="XM_002674823.1"/>
</dbReference>
<reference evidence="2 3" key="1">
    <citation type="journal article" date="2010" name="Cell">
        <title>The genome of Naegleria gruberi illuminates early eukaryotic versatility.</title>
        <authorList>
            <person name="Fritz-Laylin L.K."/>
            <person name="Prochnik S.E."/>
            <person name="Ginger M.L."/>
            <person name="Dacks J.B."/>
            <person name="Carpenter M.L."/>
            <person name="Field M.C."/>
            <person name="Kuo A."/>
            <person name="Paredez A."/>
            <person name="Chapman J."/>
            <person name="Pham J."/>
            <person name="Shu S."/>
            <person name="Neupane R."/>
            <person name="Cipriano M."/>
            <person name="Mancuso J."/>
            <person name="Tu H."/>
            <person name="Salamov A."/>
            <person name="Lindquist E."/>
            <person name="Shapiro H."/>
            <person name="Lucas S."/>
            <person name="Grigoriev I.V."/>
            <person name="Cande W.Z."/>
            <person name="Fulton C."/>
            <person name="Rokhsar D.S."/>
            <person name="Dawson S.C."/>
        </authorList>
    </citation>
    <scope>NUCLEOTIDE SEQUENCE [LARGE SCALE GENOMIC DNA]</scope>
    <source>
        <strain evidence="2 3">NEG-M</strain>
    </source>
</reference>
<dbReference type="VEuPathDB" id="AmoebaDB:NAEGRDRAFT_69918"/>
<name>D2VLW0_NAEGR</name>
<dbReference type="InterPro" id="IPR025495">
    <property type="entry name" value="DUF4386"/>
</dbReference>
<dbReference type="KEGG" id="ngr:NAEGRDRAFT_69918"/>
<dbReference type="OrthoDB" id="10259762at2759"/>
<feature type="transmembrane region" description="Helical" evidence="1">
    <location>
        <begin position="34"/>
        <end position="56"/>
    </location>
</feature>
<proteinExistence type="predicted"/>
<protein>
    <submittedName>
        <fullName evidence="2">Predicted protein</fullName>
    </submittedName>
</protein>
<dbReference type="GeneID" id="8851700"/>
<gene>
    <name evidence="2" type="ORF">NAEGRDRAFT_69918</name>
</gene>
<dbReference type="AlphaFoldDB" id="D2VLW0"/>
<feature type="transmembrane region" description="Helical" evidence="1">
    <location>
        <begin position="143"/>
        <end position="160"/>
    </location>
</feature>
<dbReference type="Proteomes" id="UP000006671">
    <property type="component" value="Unassembled WGS sequence"/>
</dbReference>